<evidence type="ECO:0000313" key="1">
    <source>
        <dbReference type="EMBL" id="PHT61208.1"/>
    </source>
</evidence>
<organism evidence="1 2">
    <name type="scientific">Capsicum annuum</name>
    <name type="common">Capsicum pepper</name>
    <dbReference type="NCBI Taxonomy" id="4072"/>
    <lineage>
        <taxon>Eukaryota</taxon>
        <taxon>Viridiplantae</taxon>
        <taxon>Streptophyta</taxon>
        <taxon>Embryophyta</taxon>
        <taxon>Tracheophyta</taxon>
        <taxon>Spermatophyta</taxon>
        <taxon>Magnoliopsida</taxon>
        <taxon>eudicotyledons</taxon>
        <taxon>Gunneridae</taxon>
        <taxon>Pentapetalae</taxon>
        <taxon>asterids</taxon>
        <taxon>lamiids</taxon>
        <taxon>Solanales</taxon>
        <taxon>Solanaceae</taxon>
        <taxon>Solanoideae</taxon>
        <taxon>Capsiceae</taxon>
        <taxon>Capsicum</taxon>
    </lineage>
</organism>
<dbReference type="Gramene" id="PHT61208">
    <property type="protein sequence ID" value="PHT61208"/>
    <property type="gene ID" value="T459_34941"/>
</dbReference>
<evidence type="ECO:0000313" key="2">
    <source>
        <dbReference type="Proteomes" id="UP000222542"/>
    </source>
</evidence>
<dbReference type="PANTHER" id="PTHR33233:SF17">
    <property type="entry name" value="DUF4283 DOMAIN-CONTAINING PROTEIN"/>
    <property type="match status" value="1"/>
</dbReference>
<dbReference type="EMBL" id="AYRZ02000208">
    <property type="protein sequence ID" value="PHT61208.1"/>
    <property type="molecule type" value="Genomic_DNA"/>
</dbReference>
<reference evidence="1 2" key="2">
    <citation type="journal article" date="2017" name="Genome Biol.">
        <title>New reference genome sequences of hot pepper reveal the massive evolution of plant disease-resistance genes by retroduplication.</title>
        <authorList>
            <person name="Kim S."/>
            <person name="Park J."/>
            <person name="Yeom S.I."/>
            <person name="Kim Y.M."/>
            <person name="Seo E."/>
            <person name="Kim K.T."/>
            <person name="Kim M.S."/>
            <person name="Lee J.M."/>
            <person name="Cheong K."/>
            <person name="Shin H.S."/>
            <person name="Kim S.B."/>
            <person name="Han K."/>
            <person name="Lee J."/>
            <person name="Park M."/>
            <person name="Lee H.A."/>
            <person name="Lee H.Y."/>
            <person name="Lee Y."/>
            <person name="Oh S."/>
            <person name="Lee J.H."/>
            <person name="Choi E."/>
            <person name="Choi E."/>
            <person name="Lee S.E."/>
            <person name="Jeon J."/>
            <person name="Kim H."/>
            <person name="Choi G."/>
            <person name="Song H."/>
            <person name="Lee J."/>
            <person name="Lee S.C."/>
            <person name="Kwon J.K."/>
            <person name="Lee H.Y."/>
            <person name="Koo N."/>
            <person name="Hong Y."/>
            <person name="Kim R.W."/>
            <person name="Kang W.H."/>
            <person name="Huh J.H."/>
            <person name="Kang B.C."/>
            <person name="Yang T.J."/>
            <person name="Lee Y.H."/>
            <person name="Bennetzen J.L."/>
            <person name="Choi D."/>
        </authorList>
    </citation>
    <scope>NUCLEOTIDE SEQUENCE [LARGE SCALE GENOMIC DNA]</scope>
    <source>
        <strain evidence="2">cv. CM334</strain>
    </source>
</reference>
<name>A0A2G2XUL5_CAPAN</name>
<reference evidence="1 2" key="1">
    <citation type="journal article" date="2014" name="Nat. Genet.">
        <title>Genome sequence of the hot pepper provides insights into the evolution of pungency in Capsicum species.</title>
        <authorList>
            <person name="Kim S."/>
            <person name="Park M."/>
            <person name="Yeom S.I."/>
            <person name="Kim Y.M."/>
            <person name="Lee J.M."/>
            <person name="Lee H.A."/>
            <person name="Seo E."/>
            <person name="Choi J."/>
            <person name="Cheong K."/>
            <person name="Kim K.T."/>
            <person name="Jung K."/>
            <person name="Lee G.W."/>
            <person name="Oh S.K."/>
            <person name="Bae C."/>
            <person name="Kim S.B."/>
            <person name="Lee H.Y."/>
            <person name="Kim S.Y."/>
            <person name="Kim M.S."/>
            <person name="Kang B.C."/>
            <person name="Jo Y.D."/>
            <person name="Yang H.B."/>
            <person name="Jeong H.J."/>
            <person name="Kang W.H."/>
            <person name="Kwon J.K."/>
            <person name="Shin C."/>
            <person name="Lim J.Y."/>
            <person name="Park J.H."/>
            <person name="Huh J.H."/>
            <person name="Kim J.S."/>
            <person name="Kim B.D."/>
            <person name="Cohen O."/>
            <person name="Paran I."/>
            <person name="Suh M.C."/>
            <person name="Lee S.B."/>
            <person name="Kim Y.K."/>
            <person name="Shin Y."/>
            <person name="Noh S.J."/>
            <person name="Park J."/>
            <person name="Seo Y.S."/>
            <person name="Kwon S.Y."/>
            <person name="Kim H.A."/>
            <person name="Park J.M."/>
            <person name="Kim H.J."/>
            <person name="Choi S.B."/>
            <person name="Bosland P.W."/>
            <person name="Reeves G."/>
            <person name="Jo S.H."/>
            <person name="Lee B.W."/>
            <person name="Cho H.T."/>
            <person name="Choi H.S."/>
            <person name="Lee M.S."/>
            <person name="Yu Y."/>
            <person name="Do Choi Y."/>
            <person name="Park B.S."/>
            <person name="van Deynze A."/>
            <person name="Ashrafi H."/>
            <person name="Hill T."/>
            <person name="Kim W.T."/>
            <person name="Pai H.S."/>
            <person name="Ahn H.K."/>
            <person name="Yeam I."/>
            <person name="Giovannoni J.J."/>
            <person name="Rose J.K."/>
            <person name="Sorensen I."/>
            <person name="Lee S.J."/>
            <person name="Kim R.W."/>
            <person name="Choi I.Y."/>
            <person name="Choi B.S."/>
            <person name="Lim J.S."/>
            <person name="Lee Y.H."/>
            <person name="Choi D."/>
        </authorList>
    </citation>
    <scope>NUCLEOTIDE SEQUENCE [LARGE SCALE GENOMIC DNA]</scope>
    <source>
        <strain evidence="2">cv. CM334</strain>
    </source>
</reference>
<dbReference type="Proteomes" id="UP000222542">
    <property type="component" value="Unassembled WGS sequence"/>
</dbReference>
<dbReference type="AlphaFoldDB" id="A0A2G2XUL5"/>
<comment type="caution">
    <text evidence="1">The sequence shown here is derived from an EMBL/GenBank/DDBJ whole genome shotgun (WGS) entry which is preliminary data.</text>
</comment>
<keyword evidence="2" id="KW-1185">Reference proteome</keyword>
<gene>
    <name evidence="1" type="ORF">T459_34941</name>
</gene>
<dbReference type="OMA" id="IADMHEI"/>
<protein>
    <submittedName>
        <fullName evidence="1">Uncharacterized protein</fullName>
    </submittedName>
</protein>
<accession>A0A2G2XUL5</accession>
<proteinExistence type="predicted"/>
<sequence length="208" mass="22734">MLLTKVICNVCHLRKTMASAGGRVRRLGRPRKISLLMLGSSFSSILSPTNSNNEASITPVTSSMLTMGPSPSGTMNRLELSLLSSVMLSKPLLVQNLLAVSETQGEAKESYNEIEQSNDQDATRIVQFFGNQAANNGMHVTYITPTITDGYTIVQLEKSKVDQKIAQWCCSLISYVIGDLPGYSAMLHFVNLNWKKGTATDVYLHESG</sequence>
<dbReference type="PANTHER" id="PTHR33233">
    <property type="entry name" value="ENDONUCLEASE/EXONUCLEASE/PHOSPHATASE"/>
    <property type="match status" value="1"/>
</dbReference>